<reference evidence="1 2" key="1">
    <citation type="submission" date="2018-07" db="EMBL/GenBank/DDBJ databases">
        <authorList>
            <person name="Paudel S."/>
            <person name="Allison O."/>
            <person name="Bailey A.D."/>
            <person name="Brown D.S."/>
            <person name="Bonilla M.E."/>
            <person name="Bonilla Y.V."/>
            <person name="Cates D."/>
            <person name="Carrothers E.I."/>
            <person name="Chibueze J."/>
            <person name="Davis M.L."/>
            <person name="DelaEspriella B.L."/>
            <person name="Draper A."/>
            <person name="Fleury J.A."/>
            <person name="Guzman S."/>
            <person name="Hibbitts D."/>
            <person name="Johnson I.J."/>
            <person name="Liu A."/>
            <person name="McGeady S.J."/>
            <person name="Nelson T.K."/>
            <person name="Parrish M.E."/>
            <person name="Pete A.B."/>
            <person name="Reed J."/>
            <person name="Burgos S.B."/>
            <person name="Summer D.S."/>
            <person name="Washington A.O."/>
            <person name="Belay S."/>
            <person name="Gibbs K.A."/>
            <person name="Guillen V.E."/>
            <person name="Modlin S.E."/>
            <person name="Buchser W.J."/>
            <person name="Forsyth M.H."/>
            <person name="Saha M.S."/>
            <person name="Butela K.A."/>
            <person name="Garlena R.A."/>
            <person name="Russell D.A."/>
            <person name="Pope W.H."/>
            <person name="Jacobs-Sera D."/>
            <person name="Hatfull G.F."/>
        </authorList>
    </citation>
    <scope>NUCLEOTIDE SEQUENCE [LARGE SCALE GENOMIC DNA]</scope>
</reference>
<organism evidence="1 2">
    <name type="scientific">Gordonia phage Skysand</name>
    <dbReference type="NCBI Taxonomy" id="2301559"/>
    <lineage>
        <taxon>Viruses</taxon>
        <taxon>Duplodnaviria</taxon>
        <taxon>Heunggongvirae</taxon>
        <taxon>Uroviricota</taxon>
        <taxon>Caudoviricetes</taxon>
        <taxon>Zierdtviridae</taxon>
        <taxon>Emilbogenvirinae</taxon>
        <taxon>Skysandvirus</taxon>
        <taxon>Skysandvirus skysand</taxon>
    </lineage>
</organism>
<sequence length="72" mass="8298">MTDQRPPIYTDQDGVQWRTEYARCPMCGHATDWTNRVHPSGYFRCKCGAMYDEPTFDNAEAAYAGTLDTWQV</sequence>
<accession>A0A385DTI6</accession>
<proteinExistence type="predicted"/>
<keyword evidence="2" id="KW-1185">Reference proteome</keyword>
<dbReference type="GeneID" id="65115832"/>
<gene>
    <name evidence="1" type="primary">95</name>
    <name evidence="1" type="ORF">SEA_SKYSAND_95</name>
</gene>
<name>A0A385DTI6_9CAUD</name>
<dbReference type="EMBL" id="MH669013">
    <property type="protein sequence ID" value="AXQ62128.1"/>
    <property type="molecule type" value="Genomic_DNA"/>
</dbReference>
<evidence type="ECO:0000313" key="2">
    <source>
        <dbReference type="Proteomes" id="UP000263200"/>
    </source>
</evidence>
<protein>
    <submittedName>
        <fullName evidence="1">Uncharacterized protein</fullName>
    </submittedName>
</protein>
<dbReference type="Proteomes" id="UP000263200">
    <property type="component" value="Segment"/>
</dbReference>
<dbReference type="KEGG" id="vg:65115832"/>
<evidence type="ECO:0000313" key="1">
    <source>
        <dbReference type="EMBL" id="AXQ62128.1"/>
    </source>
</evidence>
<dbReference type="RefSeq" id="YP_010098163.1">
    <property type="nucleotide sequence ID" value="NC_055764.1"/>
</dbReference>